<dbReference type="Gene3D" id="3.30.1950.10">
    <property type="entry name" value="wza like domain"/>
    <property type="match status" value="1"/>
</dbReference>
<sequence length="269" mass="29320">MTKRTLFSLSAILLFAASCSTPKKTIYFLTSDQPDPTVETVATQPKPEVLITADDIVAINVSSFDAFSQKIDPVSIFNDGGIPYSLAANGSNGATAKGYLVDPEGYVDFPVVGKIKIGGLTPLQAKEMMSQKLVAYVKSPVVEVRILNFKVNMLGEVGRVGPILAPNHRINILEALAAAGDIPITGRKDNVTVIREKNGKQEFGHINLNSKTVFSSPYFYLQKNDVVYVEPNRLKRQQTNEFISFYLPALSTFIGAALSVYGIVQLTKK</sequence>
<feature type="chain" id="PRO_5045512139" evidence="3">
    <location>
        <begin position="21"/>
        <end position="269"/>
    </location>
</feature>
<evidence type="ECO:0000313" key="6">
    <source>
        <dbReference type="Proteomes" id="UP001501410"/>
    </source>
</evidence>
<keyword evidence="6" id="KW-1185">Reference proteome</keyword>
<accession>A0ABP8MEN9</accession>
<evidence type="ECO:0000256" key="3">
    <source>
        <dbReference type="SAM" id="SignalP"/>
    </source>
</evidence>
<dbReference type="Pfam" id="PF02563">
    <property type="entry name" value="Poly_export"/>
    <property type="match status" value="1"/>
</dbReference>
<keyword evidence="2" id="KW-0812">Transmembrane</keyword>
<evidence type="ECO:0000313" key="5">
    <source>
        <dbReference type="EMBL" id="GAA4448444.1"/>
    </source>
</evidence>
<dbReference type="PROSITE" id="PS51257">
    <property type="entry name" value="PROKAR_LIPOPROTEIN"/>
    <property type="match status" value="1"/>
</dbReference>
<dbReference type="EMBL" id="BAABEZ010000001">
    <property type="protein sequence ID" value="GAA4448444.1"/>
    <property type="molecule type" value="Genomic_DNA"/>
</dbReference>
<keyword evidence="1 3" id="KW-0732">Signal</keyword>
<proteinExistence type="predicted"/>
<gene>
    <name evidence="5" type="ORF">GCM10023092_01010</name>
</gene>
<feature type="signal peptide" evidence="3">
    <location>
        <begin position="1"/>
        <end position="20"/>
    </location>
</feature>
<evidence type="ECO:0000259" key="4">
    <source>
        <dbReference type="Pfam" id="PF02563"/>
    </source>
</evidence>
<dbReference type="InterPro" id="IPR003715">
    <property type="entry name" value="Poly_export_N"/>
</dbReference>
<dbReference type="InterPro" id="IPR049712">
    <property type="entry name" value="Poly_export"/>
</dbReference>
<name>A0ABP8MEN9_9BACT</name>
<dbReference type="PANTHER" id="PTHR33619">
    <property type="entry name" value="POLYSACCHARIDE EXPORT PROTEIN GFCE-RELATED"/>
    <property type="match status" value="1"/>
</dbReference>
<keyword evidence="2" id="KW-0472">Membrane</keyword>
<feature type="domain" description="Polysaccharide export protein N-terminal" evidence="4">
    <location>
        <begin position="44"/>
        <end position="146"/>
    </location>
</feature>
<evidence type="ECO:0000256" key="2">
    <source>
        <dbReference type="SAM" id="Phobius"/>
    </source>
</evidence>
<dbReference type="PANTHER" id="PTHR33619:SF3">
    <property type="entry name" value="POLYSACCHARIDE EXPORT PROTEIN GFCE-RELATED"/>
    <property type="match status" value="1"/>
</dbReference>
<organism evidence="5 6">
    <name type="scientific">Rurimicrobium arvi</name>
    <dbReference type="NCBI Taxonomy" id="2049916"/>
    <lineage>
        <taxon>Bacteria</taxon>
        <taxon>Pseudomonadati</taxon>
        <taxon>Bacteroidota</taxon>
        <taxon>Chitinophagia</taxon>
        <taxon>Chitinophagales</taxon>
        <taxon>Chitinophagaceae</taxon>
        <taxon>Rurimicrobium</taxon>
    </lineage>
</organism>
<dbReference type="Gene3D" id="3.10.560.10">
    <property type="entry name" value="Outer membrane lipoprotein wza domain like"/>
    <property type="match status" value="1"/>
</dbReference>
<protein>
    <submittedName>
        <fullName evidence="5">Polysaccharide biosynthesis/export family protein</fullName>
    </submittedName>
</protein>
<reference evidence="6" key="1">
    <citation type="journal article" date="2019" name="Int. J. Syst. Evol. Microbiol.">
        <title>The Global Catalogue of Microorganisms (GCM) 10K type strain sequencing project: providing services to taxonomists for standard genome sequencing and annotation.</title>
        <authorList>
            <consortium name="The Broad Institute Genomics Platform"/>
            <consortium name="The Broad Institute Genome Sequencing Center for Infectious Disease"/>
            <person name="Wu L."/>
            <person name="Ma J."/>
        </authorList>
    </citation>
    <scope>NUCLEOTIDE SEQUENCE [LARGE SCALE GENOMIC DNA]</scope>
    <source>
        <strain evidence="6">JCM 31921</strain>
    </source>
</reference>
<feature type="transmembrane region" description="Helical" evidence="2">
    <location>
        <begin position="245"/>
        <end position="264"/>
    </location>
</feature>
<dbReference type="Proteomes" id="UP001501410">
    <property type="component" value="Unassembled WGS sequence"/>
</dbReference>
<keyword evidence="2" id="KW-1133">Transmembrane helix</keyword>
<evidence type="ECO:0000256" key="1">
    <source>
        <dbReference type="ARBA" id="ARBA00022729"/>
    </source>
</evidence>
<comment type="caution">
    <text evidence="5">The sequence shown here is derived from an EMBL/GenBank/DDBJ whole genome shotgun (WGS) entry which is preliminary data.</text>
</comment>
<dbReference type="RefSeq" id="WP_344821591.1">
    <property type="nucleotide sequence ID" value="NZ_BAABEZ010000001.1"/>
</dbReference>